<dbReference type="SUPFAM" id="SSF52833">
    <property type="entry name" value="Thioredoxin-like"/>
    <property type="match status" value="1"/>
</dbReference>
<dbReference type="Gene3D" id="3.40.30.10">
    <property type="entry name" value="Glutaredoxin"/>
    <property type="match status" value="1"/>
</dbReference>
<dbReference type="GO" id="GO:0003712">
    <property type="term" value="F:transcription coregulator activity"/>
    <property type="evidence" value="ECO:0007669"/>
    <property type="project" value="InterPro"/>
</dbReference>
<keyword evidence="8" id="KW-0694">RNA-binding</keyword>
<evidence type="ECO:0000256" key="7">
    <source>
        <dbReference type="ARBA" id="ARBA00023242"/>
    </source>
</evidence>
<dbReference type="Pfam" id="PF09748">
    <property type="entry name" value="Med10"/>
    <property type="match status" value="1"/>
</dbReference>
<dbReference type="PANTHER" id="PTHR13318">
    <property type="entry name" value="PARTNER OF PAIRED, ISOFORM B-RELATED"/>
    <property type="match status" value="1"/>
</dbReference>
<evidence type="ECO:0000256" key="2">
    <source>
        <dbReference type="ARBA" id="ARBA00005389"/>
    </source>
</evidence>
<dbReference type="SMART" id="SM00360">
    <property type="entry name" value="RRM"/>
    <property type="match status" value="1"/>
</dbReference>
<proteinExistence type="inferred from homology"/>
<evidence type="ECO:0000256" key="1">
    <source>
        <dbReference type="ARBA" id="ARBA00004123"/>
    </source>
</evidence>
<name>A0A8R1UIY6_PRIPA</name>
<feature type="region of interest" description="Disordered" evidence="9">
    <location>
        <begin position="853"/>
        <end position="875"/>
    </location>
</feature>
<evidence type="ECO:0000313" key="13">
    <source>
        <dbReference type="EnsemblMetazoa" id="PPA23971.1"/>
    </source>
</evidence>
<dbReference type="EnsemblMetazoa" id="PPA23971.1">
    <property type="protein sequence ID" value="PPA23971.1"/>
    <property type="gene ID" value="WBGene00113525"/>
</dbReference>
<feature type="region of interest" description="Disordered" evidence="9">
    <location>
        <begin position="1568"/>
        <end position="1595"/>
    </location>
</feature>
<evidence type="ECO:0000256" key="10">
    <source>
        <dbReference type="SAM" id="Phobius"/>
    </source>
</evidence>
<comment type="similarity">
    <text evidence="2">Belongs to the Mediator complex subunit 10 family.</text>
</comment>
<dbReference type="InterPro" id="IPR007918">
    <property type="entry name" value="MDM35_apoptosis"/>
</dbReference>
<dbReference type="SUPFAM" id="SSF52047">
    <property type="entry name" value="RNI-like"/>
    <property type="match status" value="1"/>
</dbReference>
<evidence type="ECO:0000256" key="8">
    <source>
        <dbReference type="PROSITE-ProRule" id="PRU00176"/>
    </source>
</evidence>
<evidence type="ECO:0000313" key="14">
    <source>
        <dbReference type="Proteomes" id="UP000005239"/>
    </source>
</evidence>
<feature type="domain" description="F-box" evidence="12">
    <location>
        <begin position="247"/>
        <end position="291"/>
    </location>
</feature>
<dbReference type="InterPro" id="IPR057207">
    <property type="entry name" value="FBXL15_LRR"/>
</dbReference>
<evidence type="ECO:0000256" key="4">
    <source>
        <dbReference type="ARBA" id="ARBA00023015"/>
    </source>
</evidence>
<dbReference type="InterPro" id="IPR035979">
    <property type="entry name" value="RBD_domain_sf"/>
</dbReference>
<dbReference type="PROSITE" id="PS50102">
    <property type="entry name" value="RRM"/>
    <property type="match status" value="1"/>
</dbReference>
<feature type="compositionally biased region" description="Polar residues" evidence="9">
    <location>
        <begin position="231"/>
        <end position="240"/>
    </location>
</feature>
<keyword evidence="10" id="KW-0812">Transmembrane</keyword>
<dbReference type="Gene3D" id="3.80.10.10">
    <property type="entry name" value="Ribonuclease Inhibitor"/>
    <property type="match status" value="3"/>
</dbReference>
<dbReference type="Proteomes" id="UP000005239">
    <property type="component" value="Unassembled WGS sequence"/>
</dbReference>
<dbReference type="SMART" id="SM00367">
    <property type="entry name" value="LRR_CC"/>
    <property type="match status" value="8"/>
</dbReference>
<dbReference type="GO" id="GO:0003723">
    <property type="term" value="F:RNA binding"/>
    <property type="evidence" value="ECO:0007669"/>
    <property type="project" value="UniProtKB-UniRule"/>
</dbReference>
<reference evidence="13" key="2">
    <citation type="submission" date="2022-06" db="UniProtKB">
        <authorList>
            <consortium name="EnsemblMetazoa"/>
        </authorList>
    </citation>
    <scope>IDENTIFICATION</scope>
    <source>
        <strain evidence="13">PS312</strain>
    </source>
</reference>
<feature type="domain" description="RRM" evidence="11">
    <location>
        <begin position="119"/>
        <end position="209"/>
    </location>
</feature>
<evidence type="ECO:0000259" key="12">
    <source>
        <dbReference type="PROSITE" id="PS50181"/>
    </source>
</evidence>
<evidence type="ECO:0000256" key="3">
    <source>
        <dbReference type="ARBA" id="ARBA00006196"/>
    </source>
</evidence>
<dbReference type="Pfam" id="PF25372">
    <property type="entry name" value="DUF7885"/>
    <property type="match status" value="1"/>
</dbReference>
<comment type="subcellular location">
    <subcellularLocation>
        <location evidence="1">Nucleus</location>
    </subcellularLocation>
</comment>
<dbReference type="GO" id="GO:0006357">
    <property type="term" value="P:regulation of transcription by RNA polymerase II"/>
    <property type="evidence" value="ECO:0007669"/>
    <property type="project" value="InterPro"/>
</dbReference>
<keyword evidence="10" id="KW-1133">Transmembrane helix</keyword>
<dbReference type="InterPro" id="IPR032675">
    <property type="entry name" value="LRR_dom_sf"/>
</dbReference>
<dbReference type="Pfam" id="PF05254">
    <property type="entry name" value="UPF0203"/>
    <property type="match status" value="1"/>
</dbReference>
<dbReference type="InterPro" id="IPR012677">
    <property type="entry name" value="Nucleotide-bd_a/b_plait_sf"/>
</dbReference>
<keyword evidence="7" id="KW-0539">Nucleus</keyword>
<dbReference type="InterPro" id="IPR000504">
    <property type="entry name" value="RRM_dom"/>
</dbReference>
<gene>
    <name evidence="13" type="primary">WBGene00113525</name>
</gene>
<feature type="compositionally biased region" description="Basic and acidic residues" evidence="9">
    <location>
        <begin position="1511"/>
        <end position="1527"/>
    </location>
</feature>
<feature type="region of interest" description="Disordered" evidence="9">
    <location>
        <begin position="1489"/>
        <end position="1555"/>
    </location>
</feature>
<evidence type="ECO:0000259" key="11">
    <source>
        <dbReference type="PROSITE" id="PS50102"/>
    </source>
</evidence>
<dbReference type="Pfam" id="PF00076">
    <property type="entry name" value="RRM_1"/>
    <property type="match status" value="1"/>
</dbReference>
<dbReference type="InterPro" id="IPR006553">
    <property type="entry name" value="Leu-rich_rpt_Cys-con_subtyp"/>
</dbReference>
<keyword evidence="10" id="KW-0472">Membrane</keyword>
<evidence type="ECO:0000256" key="6">
    <source>
        <dbReference type="ARBA" id="ARBA00023163"/>
    </source>
</evidence>
<accession>A0A8R1UIY6</accession>
<dbReference type="InterPro" id="IPR001810">
    <property type="entry name" value="F-box_dom"/>
</dbReference>
<feature type="compositionally biased region" description="Low complexity" evidence="9">
    <location>
        <begin position="1528"/>
        <end position="1549"/>
    </location>
</feature>
<dbReference type="GO" id="GO:0031146">
    <property type="term" value="P:SCF-dependent proteasomal ubiquitin-dependent protein catabolic process"/>
    <property type="evidence" value="ECO:0000318"/>
    <property type="project" value="GO_Central"/>
</dbReference>
<feature type="compositionally biased region" description="Basic and acidic residues" evidence="9">
    <location>
        <begin position="1369"/>
        <end position="1387"/>
    </location>
</feature>
<dbReference type="PROSITE" id="PS51808">
    <property type="entry name" value="CHCH"/>
    <property type="match status" value="1"/>
</dbReference>
<keyword evidence="5" id="KW-1015">Disulfide bond</keyword>
<dbReference type="Gene3D" id="3.30.70.330">
    <property type="match status" value="1"/>
</dbReference>
<dbReference type="InterPro" id="IPR019145">
    <property type="entry name" value="Mediator_Med10"/>
</dbReference>
<protein>
    <recommendedName>
        <fullName evidence="15">RNA binding protein</fullName>
    </recommendedName>
</protein>
<comment type="similarity">
    <text evidence="3">Belongs to the TRIAP1/MDM35 family.</text>
</comment>
<dbReference type="GO" id="GO:0019005">
    <property type="term" value="C:SCF ubiquitin ligase complex"/>
    <property type="evidence" value="ECO:0000318"/>
    <property type="project" value="GO_Central"/>
</dbReference>
<keyword evidence="6" id="KW-0804">Transcription</keyword>
<sequence length="1634" mass="182992">MDARASFRLPGEKVFGAAAFGGAGKPPQAMFKALRRLHGHNLENQGLNDMTEAFQSFVTRARFFSVGKLRRTWSHSAVEFMKYRRLLPMILSDGQAFDGAETDDFDAALAFQANLKDDRKIIVTNVSSRVTQPQLQAFFTQFGKVSHCSLPREDGKKTSIFATMGRSQKTCGVATITFKTAEGAQKARDATPEQLKFYDQEMIVQAFVSRKRGGKGMVMTDDSKIEDDRQSMTSSTQSLASGHGAELLSPDDLPPAALERVLAFIPIQDTIRLERVNKKWLETSMKSWKHINSLSLYRDADHSFFTKSNPLRNIHLKAILSRAGGHIRRLDLNGIVHLLDSKALQIIAERCPNLVELDLSGVRATADSLQELSETLPCLRNLSYRDMINANDKSLWFLMKGCARSLRVVDLRGCRRMHGRCLRLFGENLEQLLLDGCSRVDDRSLEDLCTGASAVKELRLNECFLITDENINMIARSLLDLQVLTLCGGRFTRLSQEGLMHIARMENLVELALDYNPLVSDDLLESISACLPQLQSLSISNAGTDQSITTKGVEAVAKMEQLEQVDVSCLAAVKNATLVEMAANLKNLEVLQLRNCVYLGDEGVAALAGCSRLRHLDLSGSMLVTAQAVQTLIKAHPSVEKDTRPTVTIVVGGTAVDANQLRVRGSRVAINFSDFSSITGLAASTSSMGGAASGSGLRRSAADIFHPSVMMREKKASLHNSDDEESDDDFESLTAHRSFYMDAVAGDEDDSPLDEKEMMAWAEREAKELGLINIFPECDQLKQIYDKCFTEFFQKFITPNFRHQYAINPCERLHEVYKECVQEGLQKKRPFDIDLDEVRKEILNTEEDRLKGIMEGDQVHSKSSSRKEKETAGDDKFDKLERTLEQFQENARIMGSTAADFSSRSQEQLNQKIHTLISGLAQIDAMKHEFDDVKVPLELMDVLDRGDTPYNYSREMLEKTVQKNEEVNGKIEMYRKFGASLLKHMGEELPGDTAKYLTARQGREAADKFLKEAAAALNSQDQRMDNLLLISPLPASSQLLTSIIDDFFLGPRSSHSMSIGANAIMRPANAASAALIRAVPHFTGLRLSWTHESLKSEGMEQFIDEHLPLIRSGNPHIQYTLTRSYTECDPFVVGDYLWSRHRKKRVSWKSSHQILSMVEEMMAHAGDYRIGKKRGVNRRLPRGQEIWDTETMGHNVFEVYSKWKGDAKVPDEISWKNHPNLKVLSQEKIRSSLVVIRCFVSSPAQFFSLPLITREELIMWWESLTKLLDSMRREAIRVSTDCRIAPESAAVIVLFLAACLLLMVFLVTMLCCRSRRRMTTNGEKRDQTNRRSLFSLMFARLDEFDSLTPLIITPSSASTTHSISIPPGREGRTMEKISPRSIIRNDRSSSNSPPPPRRPISTKTLIVPLNASRYRSPVVPLLGTPDSRVTSFETGTTKSCATIPEDDEECEGVDLVSIDRTSFSCSTEVKQIPGSSSYNLQIPQVPPSFQITAPTYTPPEPPLIRPSRLRPTKEERKEERKKERKSPDQSTSSSSIGSSPGSSVGSASPIDTTGSLSDSFFVVHELERNVERDSDSQSKYQLHRIEEESEHVDESVLAYSRTEGSIVSAVRPEQCRPMPRSISEQFELMQQKKT</sequence>
<evidence type="ECO:0000256" key="5">
    <source>
        <dbReference type="ARBA" id="ARBA00023157"/>
    </source>
</evidence>
<keyword evidence="14" id="KW-1185">Reference proteome</keyword>
<organism evidence="13 14">
    <name type="scientific">Pristionchus pacificus</name>
    <name type="common">Parasitic nematode worm</name>
    <dbReference type="NCBI Taxonomy" id="54126"/>
    <lineage>
        <taxon>Eukaryota</taxon>
        <taxon>Metazoa</taxon>
        <taxon>Ecdysozoa</taxon>
        <taxon>Nematoda</taxon>
        <taxon>Chromadorea</taxon>
        <taxon>Rhabditida</taxon>
        <taxon>Rhabditina</taxon>
        <taxon>Diplogasteromorpha</taxon>
        <taxon>Diplogasteroidea</taxon>
        <taxon>Neodiplogasteridae</taxon>
        <taxon>Pristionchus</taxon>
    </lineage>
</organism>
<dbReference type="SUPFAM" id="SSF54928">
    <property type="entry name" value="RNA-binding domain, RBD"/>
    <property type="match status" value="1"/>
</dbReference>
<keyword evidence="4" id="KW-0805">Transcription regulation</keyword>
<dbReference type="InterPro" id="IPR036249">
    <property type="entry name" value="Thioredoxin-like_sf"/>
</dbReference>
<dbReference type="CDD" id="cd00590">
    <property type="entry name" value="RRM_SF"/>
    <property type="match status" value="1"/>
</dbReference>
<dbReference type="PROSITE" id="PS50181">
    <property type="entry name" value="FBOX"/>
    <property type="match status" value="1"/>
</dbReference>
<feature type="transmembrane region" description="Helical" evidence="10">
    <location>
        <begin position="1289"/>
        <end position="1312"/>
    </location>
</feature>
<evidence type="ECO:0000256" key="9">
    <source>
        <dbReference type="SAM" id="MobiDB-lite"/>
    </source>
</evidence>
<dbReference type="PANTHER" id="PTHR13318:SF50">
    <property type="entry name" value="F-BOX_LRR-REPEAT PROTEIN 7"/>
    <property type="match status" value="1"/>
</dbReference>
<evidence type="ECO:0008006" key="15">
    <source>
        <dbReference type="Google" id="ProtNLM"/>
    </source>
</evidence>
<feature type="region of interest" description="Disordered" evidence="9">
    <location>
        <begin position="222"/>
        <end position="246"/>
    </location>
</feature>
<feature type="region of interest" description="Disordered" evidence="9">
    <location>
        <begin position="1357"/>
        <end position="1402"/>
    </location>
</feature>
<dbReference type="GO" id="GO:0016592">
    <property type="term" value="C:mediator complex"/>
    <property type="evidence" value="ECO:0007669"/>
    <property type="project" value="InterPro"/>
</dbReference>
<reference evidence="14" key="1">
    <citation type="journal article" date="2008" name="Nat. Genet.">
        <title>The Pristionchus pacificus genome provides a unique perspective on nematode lifestyle and parasitism.</title>
        <authorList>
            <person name="Dieterich C."/>
            <person name="Clifton S.W."/>
            <person name="Schuster L.N."/>
            <person name="Chinwalla A."/>
            <person name="Delehaunty K."/>
            <person name="Dinkelacker I."/>
            <person name="Fulton L."/>
            <person name="Fulton R."/>
            <person name="Godfrey J."/>
            <person name="Minx P."/>
            <person name="Mitreva M."/>
            <person name="Roeseler W."/>
            <person name="Tian H."/>
            <person name="Witte H."/>
            <person name="Yang S.P."/>
            <person name="Wilson R.K."/>
            <person name="Sommer R.J."/>
        </authorList>
    </citation>
    <scope>NUCLEOTIDE SEQUENCE [LARGE SCALE GENOMIC DNA]</scope>
    <source>
        <strain evidence="14">PS312</strain>
    </source>
</reference>